<reference evidence="4 5" key="1">
    <citation type="journal article" date="2018" name="Microb. Genom.">
        <title>Expanding an expanded genome: long-read sequencing of Trypanosoma cruzi.</title>
        <authorList>
            <person name="Berna L."/>
            <person name="Rodriguez M."/>
            <person name="Chiribao M.L."/>
            <person name="Parodi-Talice A."/>
            <person name="Pita S."/>
            <person name="Rijo G."/>
            <person name="Alvarez-Valin F."/>
            <person name="Robello C."/>
        </authorList>
    </citation>
    <scope>NUCLEOTIDE SEQUENCE [LARGE SCALE GENOMIC DNA]</scope>
    <source>
        <strain evidence="4 5">TCC</strain>
    </source>
</reference>
<feature type="region of interest" description="Disordered" evidence="1">
    <location>
        <begin position="256"/>
        <end position="275"/>
    </location>
</feature>
<dbReference type="EMBL" id="JABDHM010000051">
    <property type="protein sequence ID" value="KAF5220435.1"/>
    <property type="molecule type" value="Genomic_DNA"/>
</dbReference>
<feature type="domain" description="PX" evidence="2">
    <location>
        <begin position="46"/>
        <end position="195"/>
    </location>
</feature>
<evidence type="ECO:0000313" key="5">
    <source>
        <dbReference type="Proteomes" id="UP000246078"/>
    </source>
</evidence>
<dbReference type="VEuPathDB" id="TriTrypDB:C3747_344g34"/>
<dbReference type="EMBL" id="PRFC01000344">
    <property type="protein sequence ID" value="PWU91193.1"/>
    <property type="molecule type" value="Genomic_DNA"/>
</dbReference>
<dbReference type="SUPFAM" id="SSF64268">
    <property type="entry name" value="PX domain"/>
    <property type="match status" value="1"/>
</dbReference>
<dbReference type="VEuPathDB" id="TriTrypDB:ECC02_006503"/>
<protein>
    <recommendedName>
        <fullName evidence="2">PX domain-containing protein</fullName>
    </recommendedName>
</protein>
<organism evidence="4 5">
    <name type="scientific">Trypanosoma cruzi</name>
    <dbReference type="NCBI Taxonomy" id="5693"/>
    <lineage>
        <taxon>Eukaryota</taxon>
        <taxon>Discoba</taxon>
        <taxon>Euglenozoa</taxon>
        <taxon>Kinetoplastea</taxon>
        <taxon>Metakinetoplastina</taxon>
        <taxon>Trypanosomatida</taxon>
        <taxon>Trypanosomatidae</taxon>
        <taxon>Trypanosoma</taxon>
        <taxon>Schizotrypanum</taxon>
    </lineage>
</organism>
<dbReference type="Pfam" id="PF00787">
    <property type="entry name" value="PX"/>
    <property type="match status" value="1"/>
</dbReference>
<dbReference type="GO" id="GO:0035091">
    <property type="term" value="F:phosphatidylinositol binding"/>
    <property type="evidence" value="ECO:0007669"/>
    <property type="project" value="InterPro"/>
</dbReference>
<dbReference type="VEuPathDB" id="TriTrypDB:TcYC6_0019140"/>
<gene>
    <name evidence="4" type="ORF">C3747_344g34</name>
    <name evidence="3" type="ORF">ECC02_006503</name>
</gene>
<name>A0A2V2VA52_TRYCR</name>
<reference evidence="3" key="3">
    <citation type="submission" date="2020-04" db="EMBL/GenBank/DDBJ databases">
        <authorList>
            <person name="Diaz Viraque F."/>
        </authorList>
    </citation>
    <scope>NUCLEOTIDE SEQUENCE</scope>
    <source>
        <strain evidence="3">Berenice</strain>
    </source>
</reference>
<dbReference type="PROSITE" id="PS50195">
    <property type="entry name" value="PX"/>
    <property type="match status" value="1"/>
</dbReference>
<evidence type="ECO:0000313" key="3">
    <source>
        <dbReference type="EMBL" id="KAF5220435.1"/>
    </source>
</evidence>
<reference evidence="3 6" key="2">
    <citation type="journal article" date="2019" name="Genome Biol. Evol.">
        <title>Nanopore Sequencing Significantly Improves Genome Assembly of the Protozoan Parasite Trypanosoma cruzi.</title>
        <authorList>
            <person name="Diaz-Viraque F."/>
            <person name="Pita S."/>
            <person name="Greif G."/>
            <person name="de Souza R.C.M."/>
            <person name="Iraola G."/>
            <person name="Robello C."/>
        </authorList>
    </citation>
    <scope>NUCLEOTIDE SEQUENCE [LARGE SCALE GENOMIC DNA]</scope>
    <source>
        <strain evidence="3 6">Berenice</strain>
    </source>
</reference>
<dbReference type="Gene3D" id="3.30.1520.10">
    <property type="entry name" value="Phox-like domain"/>
    <property type="match status" value="1"/>
</dbReference>
<comment type="caution">
    <text evidence="4">The sequence shown here is derived from an EMBL/GenBank/DDBJ whole genome shotgun (WGS) entry which is preliminary data.</text>
</comment>
<sequence length="498" mass="55784">MLLSTADPTMGASSAGSEKMFQERQQEQSTVSQTQCTSPMPADTTPLARFVVEAAVLGTGLVRPITFFPIMMTIRSTSSSKYTVPDVPRGPHEKHMDTGIQRGQWAVSSSAQVDRRYSELVEFRTLLAYQFPTMIVPPLPPKSKLENFGTFLTNGNILLTQQRTLVRFLREVAMSPELMYFSMYTPNFFQLPRESFEDWIGIMRAALAEFRRCNSSIDAHSMRKGGLLGSESVAAFTGGSTTVVRKLVGMLHSWMGSGGESPKAPPKQQQSQRQSVSAVVGAGVLNATEDLNYWTGQMRFLEEYREALLGAARPYLTVMEQSLEIVVATKEVAEALEKYADALGTSSVNKELARVTLEASRFIGEGAIAMDRHQAKKKNEVYERLLFEVSYIDAAMDAIDHVICLWRHRNEVAGEQVGAEFTIYTSEVSNKLRNFYKNRFLRNFKLRMQSMLHRMTDAECRFAEEVEESMKGTTFARRIQNPKYSEYVPGPSSSSSTS</sequence>
<dbReference type="VEuPathDB" id="TriTrypDB:TcCLB.511239.70"/>
<dbReference type="Proteomes" id="UP000246078">
    <property type="component" value="Unassembled WGS sequence"/>
</dbReference>
<dbReference type="VEuPathDB" id="TriTrypDB:C4B63_25g299"/>
<accession>A0A2V2VA52</accession>
<feature type="compositionally biased region" description="Low complexity" evidence="1">
    <location>
        <begin position="266"/>
        <end position="275"/>
    </location>
</feature>
<dbReference type="InterPro" id="IPR001683">
    <property type="entry name" value="PX_dom"/>
</dbReference>
<dbReference type="OrthoDB" id="271164at2759"/>
<evidence type="ECO:0000313" key="6">
    <source>
        <dbReference type="Proteomes" id="UP000583944"/>
    </source>
</evidence>
<dbReference type="VEuPathDB" id="TriTrypDB:TcG_03966"/>
<evidence type="ECO:0000313" key="4">
    <source>
        <dbReference type="EMBL" id="PWU91193.1"/>
    </source>
</evidence>
<feature type="compositionally biased region" description="Polar residues" evidence="1">
    <location>
        <begin position="27"/>
        <end position="38"/>
    </location>
</feature>
<dbReference type="VEuPathDB" id="TriTrypDB:BCY84_20342"/>
<feature type="region of interest" description="Disordered" evidence="1">
    <location>
        <begin position="1"/>
        <end position="42"/>
    </location>
</feature>
<dbReference type="VEuPathDB" id="TriTrypDB:TCSYLVIO_010350"/>
<dbReference type="VEuPathDB" id="TriTrypDB:TcBrA4_0134090"/>
<dbReference type="VEuPathDB" id="TriTrypDB:TCDM_05902"/>
<evidence type="ECO:0000259" key="2">
    <source>
        <dbReference type="PROSITE" id="PS50195"/>
    </source>
</evidence>
<evidence type="ECO:0000256" key="1">
    <source>
        <dbReference type="SAM" id="MobiDB-lite"/>
    </source>
</evidence>
<dbReference type="Proteomes" id="UP000583944">
    <property type="component" value="Unassembled WGS sequence"/>
</dbReference>
<dbReference type="OMA" id="VIFFSEW"/>
<dbReference type="InterPro" id="IPR036871">
    <property type="entry name" value="PX_dom_sf"/>
</dbReference>
<dbReference type="AlphaFoldDB" id="A0A2V2VA52"/>
<dbReference type="VEuPathDB" id="TriTrypDB:Tc_MARK_7869"/>
<dbReference type="VEuPathDB" id="TriTrypDB:TcCLB.506605.80"/>
<dbReference type="VEuPathDB" id="TriTrypDB:TcCL_ESM03871"/>
<proteinExistence type="predicted"/>